<accession>A0A6A6UAG1</accession>
<proteinExistence type="predicted"/>
<feature type="transmembrane region" description="Helical" evidence="2">
    <location>
        <begin position="20"/>
        <end position="39"/>
    </location>
</feature>
<organism evidence="3 4">
    <name type="scientific">Microthyrium microscopicum</name>
    <dbReference type="NCBI Taxonomy" id="703497"/>
    <lineage>
        <taxon>Eukaryota</taxon>
        <taxon>Fungi</taxon>
        <taxon>Dikarya</taxon>
        <taxon>Ascomycota</taxon>
        <taxon>Pezizomycotina</taxon>
        <taxon>Dothideomycetes</taxon>
        <taxon>Dothideomycetes incertae sedis</taxon>
        <taxon>Microthyriales</taxon>
        <taxon>Microthyriaceae</taxon>
        <taxon>Microthyrium</taxon>
    </lineage>
</organism>
<keyword evidence="4" id="KW-1185">Reference proteome</keyword>
<keyword evidence="2" id="KW-0472">Membrane</keyword>
<feature type="coiled-coil region" evidence="1">
    <location>
        <begin position="61"/>
        <end position="95"/>
    </location>
</feature>
<evidence type="ECO:0000256" key="1">
    <source>
        <dbReference type="SAM" id="Coils"/>
    </source>
</evidence>
<protein>
    <submittedName>
        <fullName evidence="3">Uncharacterized protein</fullName>
    </submittedName>
</protein>
<keyword evidence="1" id="KW-0175">Coiled coil</keyword>
<keyword evidence="2" id="KW-1133">Transmembrane helix</keyword>
<name>A0A6A6UAG1_9PEZI</name>
<evidence type="ECO:0000313" key="3">
    <source>
        <dbReference type="EMBL" id="KAF2668940.1"/>
    </source>
</evidence>
<evidence type="ECO:0000313" key="4">
    <source>
        <dbReference type="Proteomes" id="UP000799302"/>
    </source>
</evidence>
<dbReference type="EMBL" id="MU004235">
    <property type="protein sequence ID" value="KAF2668940.1"/>
    <property type="molecule type" value="Genomic_DNA"/>
</dbReference>
<keyword evidence="2" id="KW-0812">Transmembrane</keyword>
<dbReference type="AlphaFoldDB" id="A0A6A6UAG1"/>
<reference evidence="3" key="1">
    <citation type="journal article" date="2020" name="Stud. Mycol.">
        <title>101 Dothideomycetes genomes: a test case for predicting lifestyles and emergence of pathogens.</title>
        <authorList>
            <person name="Haridas S."/>
            <person name="Albert R."/>
            <person name="Binder M."/>
            <person name="Bloem J."/>
            <person name="Labutti K."/>
            <person name="Salamov A."/>
            <person name="Andreopoulos B."/>
            <person name="Baker S."/>
            <person name="Barry K."/>
            <person name="Bills G."/>
            <person name="Bluhm B."/>
            <person name="Cannon C."/>
            <person name="Castanera R."/>
            <person name="Culley D."/>
            <person name="Daum C."/>
            <person name="Ezra D."/>
            <person name="Gonzalez J."/>
            <person name="Henrissat B."/>
            <person name="Kuo A."/>
            <person name="Liang C."/>
            <person name="Lipzen A."/>
            <person name="Lutzoni F."/>
            <person name="Magnuson J."/>
            <person name="Mondo S."/>
            <person name="Nolan M."/>
            <person name="Ohm R."/>
            <person name="Pangilinan J."/>
            <person name="Park H.-J."/>
            <person name="Ramirez L."/>
            <person name="Alfaro M."/>
            <person name="Sun H."/>
            <person name="Tritt A."/>
            <person name="Yoshinaga Y."/>
            <person name="Zwiers L.-H."/>
            <person name="Turgeon B."/>
            <person name="Goodwin S."/>
            <person name="Spatafora J."/>
            <person name="Crous P."/>
            <person name="Grigoriev I."/>
        </authorList>
    </citation>
    <scope>NUCLEOTIDE SEQUENCE</scope>
    <source>
        <strain evidence="3">CBS 115976</strain>
    </source>
</reference>
<gene>
    <name evidence="3" type="ORF">BT63DRAFT_454922</name>
</gene>
<dbReference type="Proteomes" id="UP000799302">
    <property type="component" value="Unassembled WGS sequence"/>
</dbReference>
<sequence length="102" mass="11583">MSNRPKYDLRLTKHRRFPLVMTVMGVCVVFGGTLYGASLKQDIQIKEIKEARATESFQASIDRLESKKMALVQSRDELKAKIQSLRARAAEKAAKNEQTSLR</sequence>
<evidence type="ECO:0000256" key="2">
    <source>
        <dbReference type="SAM" id="Phobius"/>
    </source>
</evidence>